<evidence type="ECO:0000256" key="9">
    <source>
        <dbReference type="RuleBase" id="RU000461"/>
    </source>
</evidence>
<dbReference type="Pfam" id="PF00067">
    <property type="entry name" value="p450"/>
    <property type="match status" value="1"/>
</dbReference>
<dbReference type="GO" id="GO:0020037">
    <property type="term" value="F:heme binding"/>
    <property type="evidence" value="ECO:0007669"/>
    <property type="project" value="InterPro"/>
</dbReference>
<evidence type="ECO:0000256" key="6">
    <source>
        <dbReference type="ARBA" id="ARBA00023004"/>
    </source>
</evidence>
<gene>
    <name evidence="11" type="ORF">Trco_002904</name>
</gene>
<comment type="cofactor">
    <cofactor evidence="1 8">
        <name>heme</name>
        <dbReference type="ChEBI" id="CHEBI:30413"/>
    </cofactor>
</comment>
<evidence type="ECO:0000256" key="3">
    <source>
        <dbReference type="ARBA" id="ARBA00022617"/>
    </source>
</evidence>
<keyword evidence="10" id="KW-0472">Membrane</keyword>
<evidence type="ECO:0000256" key="2">
    <source>
        <dbReference type="ARBA" id="ARBA00010617"/>
    </source>
</evidence>
<keyword evidence="10" id="KW-0812">Transmembrane</keyword>
<dbReference type="InterPro" id="IPR017972">
    <property type="entry name" value="Cyt_P450_CS"/>
</dbReference>
<feature type="binding site" description="axial binding residue" evidence="8">
    <location>
        <position position="451"/>
    </location>
    <ligand>
        <name>heme</name>
        <dbReference type="ChEBI" id="CHEBI:30413"/>
    </ligand>
    <ligandPart>
        <name>Fe</name>
        <dbReference type="ChEBI" id="CHEBI:18248"/>
    </ligandPart>
</feature>
<evidence type="ECO:0000256" key="4">
    <source>
        <dbReference type="ARBA" id="ARBA00022723"/>
    </source>
</evidence>
<dbReference type="Gene3D" id="1.10.630.10">
    <property type="entry name" value="Cytochrome P450"/>
    <property type="match status" value="1"/>
</dbReference>
<dbReference type="SUPFAM" id="SSF48264">
    <property type="entry name" value="Cytochrome P450"/>
    <property type="match status" value="1"/>
</dbReference>
<dbReference type="PRINTS" id="PR00463">
    <property type="entry name" value="EP450I"/>
</dbReference>
<keyword evidence="12" id="KW-1185">Reference proteome</keyword>
<dbReference type="PANTHER" id="PTHR24305:SF157">
    <property type="entry name" value="N-ACETYLTRYPTOPHAN 6-HYDROXYLASE IVOC-RELATED"/>
    <property type="match status" value="1"/>
</dbReference>
<comment type="similarity">
    <text evidence="2 9">Belongs to the cytochrome P450 family.</text>
</comment>
<comment type="caution">
    <text evidence="11">The sequence shown here is derived from an EMBL/GenBank/DDBJ whole genome shotgun (WGS) entry which is preliminary data.</text>
</comment>
<keyword evidence="7 9" id="KW-0503">Monooxygenase</keyword>
<dbReference type="CDD" id="cd11062">
    <property type="entry name" value="CYP58-like"/>
    <property type="match status" value="1"/>
</dbReference>
<dbReference type="PROSITE" id="PS00086">
    <property type="entry name" value="CYTOCHROME_P450"/>
    <property type="match status" value="1"/>
</dbReference>
<dbReference type="InterPro" id="IPR001128">
    <property type="entry name" value="Cyt_P450"/>
</dbReference>
<dbReference type="InterPro" id="IPR002401">
    <property type="entry name" value="Cyt_P450_E_grp-I"/>
</dbReference>
<keyword evidence="5 9" id="KW-0560">Oxidoreductase</keyword>
<evidence type="ECO:0000256" key="7">
    <source>
        <dbReference type="ARBA" id="ARBA00023033"/>
    </source>
</evidence>
<dbReference type="GO" id="GO:0005506">
    <property type="term" value="F:iron ion binding"/>
    <property type="evidence" value="ECO:0007669"/>
    <property type="project" value="InterPro"/>
</dbReference>
<evidence type="ECO:0000256" key="5">
    <source>
        <dbReference type="ARBA" id="ARBA00023002"/>
    </source>
</evidence>
<sequence>MSMDHISMQHQLLAGITCLLLVHRLVLILYRTQLHPLSRFPGPKLAASTSLYSHYFNFVQGGNFIRQLEHLHDTYGPIVRTHPNELHIRDMEAYNTVFKVGSRFEKDPGFYGFPFEGSHFNMVTLKQAKPRRDLLQPHLSKSAVGGVQQVLEKSVWKFIDLLERRRAENRGVDLSLAFRCVTADMFLGYAFSRPLEALSCPDFKYPPAMNMDAILMASFLAKNFRLPFTVLWRVASSLPPFMLKCLGVSFVFDFQQDCKNMLLDLIKQKETKNLPPHPTTMLDSLIAAAEDKSAPMLSIRDLTSEVVVLLFAGAEAASLTLTLGTYHLLEDRDMLLKLQTELSAVMADKRTLPPLAALQRLPYLTGVIKEALRVAHGAPGKLPRITPQEGATLCGQRIPPKTPVSFSHWVYHYDPSIFPDPTRFDPERWIGSKNGDLDKHLLSFSKGSRSCIGINLAYAELYLLFASFFRNFEPTLDGTDAEDMEVRDYYAPMCNGHLKVSFAE</sequence>
<dbReference type="InterPro" id="IPR036396">
    <property type="entry name" value="Cyt_P450_sf"/>
</dbReference>
<name>A0A9P8QUK5_9HYPO</name>
<dbReference type="EMBL" id="JAIWOZ010000002">
    <property type="protein sequence ID" value="KAH6609558.1"/>
    <property type="molecule type" value="Genomic_DNA"/>
</dbReference>
<keyword evidence="4 8" id="KW-0479">Metal-binding</keyword>
<evidence type="ECO:0000313" key="11">
    <source>
        <dbReference type="EMBL" id="KAH6609558.1"/>
    </source>
</evidence>
<protein>
    <recommendedName>
        <fullName evidence="13">Cytochrome P450</fullName>
    </recommendedName>
</protein>
<evidence type="ECO:0000256" key="8">
    <source>
        <dbReference type="PIRSR" id="PIRSR602401-1"/>
    </source>
</evidence>
<dbReference type="PANTHER" id="PTHR24305">
    <property type="entry name" value="CYTOCHROME P450"/>
    <property type="match status" value="1"/>
</dbReference>
<feature type="transmembrane region" description="Helical" evidence="10">
    <location>
        <begin position="12"/>
        <end position="30"/>
    </location>
</feature>
<proteinExistence type="inferred from homology"/>
<evidence type="ECO:0000256" key="10">
    <source>
        <dbReference type="SAM" id="Phobius"/>
    </source>
</evidence>
<evidence type="ECO:0000313" key="12">
    <source>
        <dbReference type="Proteomes" id="UP000827724"/>
    </source>
</evidence>
<dbReference type="AlphaFoldDB" id="A0A9P8QUK5"/>
<reference evidence="11" key="1">
    <citation type="submission" date="2021-08" db="EMBL/GenBank/DDBJ databases">
        <title>Chromosome-Level Trichoderma cornu-damae using Hi-C Data.</title>
        <authorList>
            <person name="Kim C.S."/>
        </authorList>
    </citation>
    <scope>NUCLEOTIDE SEQUENCE</scope>
    <source>
        <strain evidence="11">KA19-0412C</strain>
    </source>
</reference>
<dbReference type="InterPro" id="IPR050121">
    <property type="entry name" value="Cytochrome_P450_monoxygenase"/>
</dbReference>
<dbReference type="Proteomes" id="UP000827724">
    <property type="component" value="Unassembled WGS sequence"/>
</dbReference>
<dbReference type="PRINTS" id="PR00385">
    <property type="entry name" value="P450"/>
</dbReference>
<keyword evidence="10" id="KW-1133">Transmembrane helix</keyword>
<organism evidence="11 12">
    <name type="scientific">Trichoderma cornu-damae</name>
    <dbReference type="NCBI Taxonomy" id="654480"/>
    <lineage>
        <taxon>Eukaryota</taxon>
        <taxon>Fungi</taxon>
        <taxon>Dikarya</taxon>
        <taxon>Ascomycota</taxon>
        <taxon>Pezizomycotina</taxon>
        <taxon>Sordariomycetes</taxon>
        <taxon>Hypocreomycetidae</taxon>
        <taxon>Hypocreales</taxon>
        <taxon>Hypocreaceae</taxon>
        <taxon>Trichoderma</taxon>
    </lineage>
</organism>
<evidence type="ECO:0000256" key="1">
    <source>
        <dbReference type="ARBA" id="ARBA00001971"/>
    </source>
</evidence>
<dbReference type="GO" id="GO:0016705">
    <property type="term" value="F:oxidoreductase activity, acting on paired donors, with incorporation or reduction of molecular oxygen"/>
    <property type="evidence" value="ECO:0007669"/>
    <property type="project" value="InterPro"/>
</dbReference>
<accession>A0A9P8QUK5</accession>
<dbReference type="OrthoDB" id="3945418at2759"/>
<evidence type="ECO:0008006" key="13">
    <source>
        <dbReference type="Google" id="ProtNLM"/>
    </source>
</evidence>
<keyword evidence="3 8" id="KW-0349">Heme</keyword>
<dbReference type="GO" id="GO:0004497">
    <property type="term" value="F:monooxygenase activity"/>
    <property type="evidence" value="ECO:0007669"/>
    <property type="project" value="UniProtKB-KW"/>
</dbReference>
<keyword evidence="6 8" id="KW-0408">Iron</keyword>